<dbReference type="GeneID" id="13399586"/>
<dbReference type="EMBL" id="CM001197">
    <property type="protein sequence ID" value="EGP89922.1"/>
    <property type="molecule type" value="Genomic_DNA"/>
</dbReference>
<sequence length="120" mass="13163">MQRAQQEPPLEMSLREHLLAASQNTNAAPAPYPPPGPTQAQSHEMPYQRSEGSPHEQHHHLDPNVTGQQMPYGMAGDGMDDGMGPNSAKGKRELSTSKRAAQNRAAQVCWKLIEYVTAPH</sequence>
<dbReference type="HOGENOM" id="CLU_2051503_0_0_1"/>
<feature type="region of interest" description="Disordered" evidence="1">
    <location>
        <begin position="1"/>
        <end position="104"/>
    </location>
</feature>
<dbReference type="RefSeq" id="XP_003854946.1">
    <property type="nucleotide sequence ID" value="XM_003854898.1"/>
</dbReference>
<dbReference type="AlphaFoldDB" id="F9X2Z0"/>
<feature type="compositionally biased region" description="Basic and acidic residues" evidence="1">
    <location>
        <begin position="52"/>
        <end position="62"/>
    </location>
</feature>
<evidence type="ECO:0000256" key="1">
    <source>
        <dbReference type="SAM" id="MobiDB-lite"/>
    </source>
</evidence>
<keyword evidence="3" id="KW-1185">Reference proteome</keyword>
<dbReference type="Proteomes" id="UP000008062">
    <property type="component" value="Chromosome 2"/>
</dbReference>
<proteinExistence type="predicted"/>
<dbReference type="eggNOG" id="ENOG502SC5V">
    <property type="taxonomic scope" value="Eukaryota"/>
</dbReference>
<name>F9X2Z0_ZYMTI</name>
<organism evidence="2 3">
    <name type="scientific">Zymoseptoria tritici (strain CBS 115943 / IPO323)</name>
    <name type="common">Speckled leaf blotch fungus</name>
    <name type="synonym">Septoria tritici</name>
    <dbReference type="NCBI Taxonomy" id="336722"/>
    <lineage>
        <taxon>Eukaryota</taxon>
        <taxon>Fungi</taxon>
        <taxon>Dikarya</taxon>
        <taxon>Ascomycota</taxon>
        <taxon>Pezizomycotina</taxon>
        <taxon>Dothideomycetes</taxon>
        <taxon>Dothideomycetidae</taxon>
        <taxon>Mycosphaerellales</taxon>
        <taxon>Mycosphaerellaceae</taxon>
        <taxon>Zymoseptoria</taxon>
    </lineage>
</organism>
<dbReference type="KEGG" id="ztr:MYCGRDRAFT_108068"/>
<evidence type="ECO:0000313" key="2">
    <source>
        <dbReference type="EMBL" id="EGP89922.1"/>
    </source>
</evidence>
<protein>
    <submittedName>
        <fullName evidence="2">Uncharacterized protein</fullName>
    </submittedName>
</protein>
<accession>F9X2Z0</accession>
<evidence type="ECO:0000313" key="3">
    <source>
        <dbReference type="Proteomes" id="UP000008062"/>
    </source>
</evidence>
<dbReference type="OrthoDB" id="2593073at2759"/>
<gene>
    <name evidence="2" type="ORF">MYCGRDRAFT_108068</name>
</gene>
<reference evidence="2 3" key="1">
    <citation type="journal article" date="2011" name="PLoS Genet.">
        <title>Finished genome of the fungal wheat pathogen Mycosphaerella graminicola reveals dispensome structure, chromosome plasticity, and stealth pathogenesis.</title>
        <authorList>
            <person name="Goodwin S.B."/>
            <person name="Ben M'barek S."/>
            <person name="Dhillon B."/>
            <person name="Wittenberg A.H.J."/>
            <person name="Crane C.F."/>
            <person name="Hane J.K."/>
            <person name="Foster A.J."/>
            <person name="Van der Lee T.A.J."/>
            <person name="Grimwood J."/>
            <person name="Aerts A."/>
            <person name="Antoniw J."/>
            <person name="Bailey A."/>
            <person name="Bluhm B."/>
            <person name="Bowler J."/>
            <person name="Bristow J."/>
            <person name="van der Burgt A."/>
            <person name="Canto-Canche B."/>
            <person name="Churchill A.C.L."/>
            <person name="Conde-Ferraez L."/>
            <person name="Cools H.J."/>
            <person name="Coutinho P.M."/>
            <person name="Csukai M."/>
            <person name="Dehal P."/>
            <person name="De Wit P."/>
            <person name="Donzelli B."/>
            <person name="van de Geest H.C."/>
            <person name="van Ham R.C.H.J."/>
            <person name="Hammond-Kosack K.E."/>
            <person name="Henrissat B."/>
            <person name="Kilian A."/>
            <person name="Kobayashi A.K."/>
            <person name="Koopmann E."/>
            <person name="Kourmpetis Y."/>
            <person name="Kuzniar A."/>
            <person name="Lindquist E."/>
            <person name="Lombard V."/>
            <person name="Maliepaard C."/>
            <person name="Martins N."/>
            <person name="Mehrabi R."/>
            <person name="Nap J.P.H."/>
            <person name="Ponomarenko A."/>
            <person name="Rudd J.J."/>
            <person name="Salamov A."/>
            <person name="Schmutz J."/>
            <person name="Schouten H.J."/>
            <person name="Shapiro H."/>
            <person name="Stergiopoulos I."/>
            <person name="Torriani S.F.F."/>
            <person name="Tu H."/>
            <person name="de Vries R.P."/>
            <person name="Waalwijk C."/>
            <person name="Ware S.B."/>
            <person name="Wiebenga A."/>
            <person name="Zwiers L.-H."/>
            <person name="Oliver R.P."/>
            <person name="Grigoriev I.V."/>
            <person name="Kema G.H.J."/>
        </authorList>
    </citation>
    <scope>NUCLEOTIDE SEQUENCE [LARGE SCALE GENOMIC DNA]</scope>
    <source>
        <strain evidence="3">CBS 115943 / IPO323</strain>
    </source>
</reference>
<dbReference type="InParanoid" id="F9X2Z0"/>